<evidence type="ECO:0000259" key="3">
    <source>
        <dbReference type="Pfam" id="PF04892"/>
    </source>
</evidence>
<dbReference type="RefSeq" id="WP_109533505.1">
    <property type="nucleotide sequence ID" value="NZ_QEYD01000006.1"/>
</dbReference>
<keyword evidence="5" id="KW-1185">Reference proteome</keyword>
<feature type="region of interest" description="Disordered" evidence="1">
    <location>
        <begin position="194"/>
        <end position="248"/>
    </location>
</feature>
<sequence>MTRSDDIEERLRAIRGPKRGPRASMQTLAMGQAWVWRVSGLVVSVFAALLIAALTLTPIPTQTTLANGLDKIYHFIAFVGLIFPLILTDSRRWPWAVPLCIAYGGLIELIQPTVGRSAEWLDFGADVTGVLAGAALAEILHDRIRDRFFSVDGLVDDEDLSDEEAEAARVEAMRSDLMDELRVVLREELTTLKDEPQAEGAGFAEPPFVGEVEDTPGGSARPVDRPSTQSGDASDEPVLRIVQPGRRS</sequence>
<feature type="transmembrane region" description="Helical" evidence="2">
    <location>
        <begin position="34"/>
        <end position="59"/>
    </location>
</feature>
<accession>A0A2U2CA27</accession>
<protein>
    <recommendedName>
        <fullName evidence="3">VanZ-like domain-containing protein</fullName>
    </recommendedName>
</protein>
<keyword evidence="2" id="KW-0812">Transmembrane</keyword>
<dbReference type="EMBL" id="QEYD01000006">
    <property type="protein sequence ID" value="PWE28644.1"/>
    <property type="molecule type" value="Genomic_DNA"/>
</dbReference>
<dbReference type="Pfam" id="PF04892">
    <property type="entry name" value="VanZ"/>
    <property type="match status" value="1"/>
</dbReference>
<keyword evidence="2" id="KW-1133">Transmembrane helix</keyword>
<evidence type="ECO:0000256" key="1">
    <source>
        <dbReference type="SAM" id="MobiDB-lite"/>
    </source>
</evidence>
<dbReference type="Proteomes" id="UP000244940">
    <property type="component" value="Unassembled WGS sequence"/>
</dbReference>
<evidence type="ECO:0000313" key="5">
    <source>
        <dbReference type="Proteomes" id="UP000244940"/>
    </source>
</evidence>
<reference evidence="4 5" key="1">
    <citation type="submission" date="2018-05" db="EMBL/GenBank/DDBJ databases">
        <title>Pararhodobacter marina sp. nov., isolated from deep-sea water of the Indian Ocean.</title>
        <authorList>
            <person name="Lai Q.Sr."/>
            <person name="Liu X."/>
            <person name="Shao Z."/>
        </authorList>
    </citation>
    <scope>NUCLEOTIDE SEQUENCE [LARGE SCALE GENOMIC DNA]</scope>
    <source>
        <strain evidence="4 5">CIC4N-9</strain>
    </source>
</reference>
<comment type="caution">
    <text evidence="4">The sequence shown here is derived from an EMBL/GenBank/DDBJ whole genome shotgun (WGS) entry which is preliminary data.</text>
</comment>
<feature type="domain" description="VanZ-like" evidence="3">
    <location>
        <begin position="63"/>
        <end position="140"/>
    </location>
</feature>
<feature type="transmembrane region" description="Helical" evidence="2">
    <location>
        <begin position="95"/>
        <end position="114"/>
    </location>
</feature>
<name>A0A2U2CA27_9RHOB</name>
<dbReference type="InterPro" id="IPR006976">
    <property type="entry name" value="VanZ-like"/>
</dbReference>
<keyword evidence="2" id="KW-0472">Membrane</keyword>
<evidence type="ECO:0000313" key="4">
    <source>
        <dbReference type="EMBL" id="PWE28644.1"/>
    </source>
</evidence>
<gene>
    <name evidence="4" type="ORF">C4N9_11720</name>
</gene>
<feature type="transmembrane region" description="Helical" evidence="2">
    <location>
        <begin position="71"/>
        <end position="88"/>
    </location>
</feature>
<dbReference type="GeneID" id="94365558"/>
<dbReference type="PANTHER" id="PTHR28008:SF1">
    <property type="entry name" value="DOMAIN PROTEIN, PUTATIVE (AFU_ORTHOLOGUE AFUA_3G10980)-RELATED"/>
    <property type="match status" value="1"/>
</dbReference>
<dbReference type="OrthoDB" id="582407at2"/>
<evidence type="ECO:0000256" key="2">
    <source>
        <dbReference type="SAM" id="Phobius"/>
    </source>
</evidence>
<organism evidence="4 5">
    <name type="scientific">Pararhodobacter marinus</name>
    <dbReference type="NCBI Taxonomy" id="2184063"/>
    <lineage>
        <taxon>Bacteria</taxon>
        <taxon>Pseudomonadati</taxon>
        <taxon>Pseudomonadota</taxon>
        <taxon>Alphaproteobacteria</taxon>
        <taxon>Rhodobacterales</taxon>
        <taxon>Paracoccaceae</taxon>
        <taxon>Pararhodobacter</taxon>
    </lineage>
</organism>
<dbReference type="AlphaFoldDB" id="A0A2U2CA27"/>
<proteinExistence type="predicted"/>
<dbReference type="PANTHER" id="PTHR28008">
    <property type="entry name" value="DOMAIN PROTEIN, PUTATIVE (AFU_ORTHOLOGUE AFUA_3G10980)-RELATED"/>
    <property type="match status" value="1"/>
</dbReference>